<evidence type="ECO:0000256" key="11">
    <source>
        <dbReference type="ARBA" id="ARBA00023180"/>
    </source>
</evidence>
<evidence type="ECO:0000256" key="10">
    <source>
        <dbReference type="ARBA" id="ARBA00023136"/>
    </source>
</evidence>
<keyword evidence="5" id="KW-0964">Secreted</keyword>
<dbReference type="GO" id="GO:0008843">
    <property type="term" value="F:endochitinase activity"/>
    <property type="evidence" value="ECO:0007669"/>
    <property type="project" value="UniProtKB-EC"/>
</dbReference>
<dbReference type="GeneID" id="25275626"/>
<dbReference type="InterPro" id="IPR013320">
    <property type="entry name" value="ConA-like_dom_sf"/>
</dbReference>
<evidence type="ECO:0000256" key="1">
    <source>
        <dbReference type="ARBA" id="ARBA00000822"/>
    </source>
</evidence>
<keyword evidence="6" id="KW-0328">Glycosyltransferase</keyword>
<dbReference type="HOGENOM" id="CLU_027506_1_1_1"/>
<evidence type="ECO:0000256" key="7">
    <source>
        <dbReference type="ARBA" id="ARBA00022679"/>
    </source>
</evidence>
<keyword evidence="11" id="KW-0325">Glycoprotein</keyword>
<dbReference type="GO" id="GO:0031505">
    <property type="term" value="P:fungal-type cell wall organization"/>
    <property type="evidence" value="ECO:0007669"/>
    <property type="project" value="TreeGrafter"/>
</dbReference>
<comment type="similarity">
    <text evidence="14">Belongs to the glycosyl hydrolase 16 family. CRH1 subfamily.</text>
</comment>
<evidence type="ECO:0000256" key="12">
    <source>
        <dbReference type="ARBA" id="ARBA00023295"/>
    </source>
</evidence>
<proteinExistence type="inferred from homology"/>
<evidence type="ECO:0000256" key="17">
    <source>
        <dbReference type="SAM" id="SignalP"/>
    </source>
</evidence>
<feature type="chain" id="PRO_5001683691" description="chitinase" evidence="17">
    <location>
        <begin position="21"/>
        <end position="423"/>
    </location>
</feature>
<dbReference type="AlphaFoldDB" id="A0A072PSG3"/>
<gene>
    <name evidence="19" type="ORF">A1O9_00675</name>
</gene>
<keyword evidence="5" id="KW-0134">Cell wall</keyword>
<feature type="transmembrane region" description="Helical" evidence="16">
    <location>
        <begin position="302"/>
        <end position="324"/>
    </location>
</feature>
<dbReference type="OrthoDB" id="4781at2759"/>
<dbReference type="GO" id="GO:0005975">
    <property type="term" value="P:carbohydrate metabolic process"/>
    <property type="evidence" value="ECO:0007669"/>
    <property type="project" value="InterPro"/>
</dbReference>
<evidence type="ECO:0000256" key="14">
    <source>
        <dbReference type="ARBA" id="ARBA00038074"/>
    </source>
</evidence>
<dbReference type="GO" id="GO:0009277">
    <property type="term" value="C:fungal-type cell wall"/>
    <property type="evidence" value="ECO:0007669"/>
    <property type="project" value="TreeGrafter"/>
</dbReference>
<name>A0A072PSG3_9EURO</name>
<keyword evidence="16" id="KW-0812">Transmembrane</keyword>
<dbReference type="STRING" id="1182545.A0A072PSG3"/>
<sequence length="423" mass="46538">MHSLVPSSIALLSLLSTSFAQTFTSCNPLEKDDCPDMQALGVSNYSIDFRKSMMSDEVWNTTAGTVDFDNPGALFTINKRGDAPTVQTNFYLFFGQVEVIMKASVGQGVVSSIVMQSEDLDEVDWEWIGGNDSYVQTNYFGKGNTSSFDRAVWHPVSKPQDEYHNYTVDWSREQLEWFIDGQSIRVLKAEDANGGKNFPQTPCNVRLGIWAGGDPKNPNGTIEWAGGETTYDDTPYTMTVQSVRVSDATQATQYQWGDRTGSWQSIKVVNNTEPIKLDGQNSGSTVQSIEQKWNGLSAQTKYIIGGVVGGVVLLAILIFAFCCIRQRRAGKHEKLIEDAKYEKNAAEVLAYRNGMSRMRTETFNKGGVHVTASPVMGNAGATIYQNRGQTQPMMGPGAMSPNPGYGYAQSVSSYGSRGGYQKY</sequence>
<evidence type="ECO:0000259" key="18">
    <source>
        <dbReference type="PROSITE" id="PS51762"/>
    </source>
</evidence>
<organism evidence="19 20">
    <name type="scientific">Exophiala aquamarina CBS 119918</name>
    <dbReference type="NCBI Taxonomy" id="1182545"/>
    <lineage>
        <taxon>Eukaryota</taxon>
        <taxon>Fungi</taxon>
        <taxon>Dikarya</taxon>
        <taxon>Ascomycota</taxon>
        <taxon>Pezizomycotina</taxon>
        <taxon>Eurotiomycetes</taxon>
        <taxon>Chaetothyriomycetidae</taxon>
        <taxon>Chaetothyriales</taxon>
        <taxon>Herpotrichiellaceae</taxon>
        <taxon>Exophiala</taxon>
    </lineage>
</organism>
<dbReference type="FunFam" id="2.60.120.200:FF:000152">
    <property type="entry name" value="Cell wall glucanase"/>
    <property type="match status" value="1"/>
</dbReference>
<keyword evidence="12" id="KW-0326">Glycosidase</keyword>
<feature type="signal peptide" evidence="17">
    <location>
        <begin position="1"/>
        <end position="20"/>
    </location>
</feature>
<dbReference type="Pfam" id="PF00722">
    <property type="entry name" value="Glyco_hydro_16"/>
    <property type="match status" value="1"/>
</dbReference>
<evidence type="ECO:0000256" key="15">
    <source>
        <dbReference type="ARBA" id="ARBA00093308"/>
    </source>
</evidence>
<comment type="function">
    <text evidence="15">Dual chitinase/transglycosylase that plays a role in cell wall architecture. Chitinase and transglycosylase activities are coupled. Required for the polysaccharide cross-linking at the septa and the cell wall. More specifically, transfers chitin to 1,6-beta-glucan in the cell wall.</text>
</comment>
<keyword evidence="10 16" id="KW-0472">Membrane</keyword>
<evidence type="ECO:0000256" key="4">
    <source>
        <dbReference type="ARBA" id="ARBA00012729"/>
    </source>
</evidence>
<evidence type="ECO:0000256" key="3">
    <source>
        <dbReference type="ARBA" id="ARBA00004370"/>
    </source>
</evidence>
<evidence type="ECO:0000313" key="19">
    <source>
        <dbReference type="EMBL" id="KEF62702.1"/>
    </source>
</evidence>
<keyword evidence="8 17" id="KW-0732">Signal</keyword>
<dbReference type="PANTHER" id="PTHR10963:SF27">
    <property type="entry name" value="GLYCOSIDASE-RELATED"/>
    <property type="match status" value="1"/>
</dbReference>
<keyword evidence="13" id="KW-0961">Cell wall biogenesis/degradation</keyword>
<dbReference type="RefSeq" id="XP_013265292.1">
    <property type="nucleotide sequence ID" value="XM_013409838.1"/>
</dbReference>
<feature type="domain" description="GH16" evidence="18">
    <location>
        <begin position="17"/>
        <end position="251"/>
    </location>
</feature>
<dbReference type="Proteomes" id="UP000027920">
    <property type="component" value="Unassembled WGS sequence"/>
</dbReference>
<keyword evidence="16" id="KW-1133">Transmembrane helix</keyword>
<comment type="subcellular location">
    <subcellularLocation>
        <location evidence="3">Membrane</location>
    </subcellularLocation>
    <subcellularLocation>
        <location evidence="2">Secreted</location>
        <location evidence="2">Cell wall</location>
    </subcellularLocation>
</comment>
<evidence type="ECO:0000256" key="6">
    <source>
        <dbReference type="ARBA" id="ARBA00022676"/>
    </source>
</evidence>
<reference evidence="19 20" key="1">
    <citation type="submission" date="2013-03" db="EMBL/GenBank/DDBJ databases">
        <title>The Genome Sequence of Exophiala aquamarina CBS 119918.</title>
        <authorList>
            <consortium name="The Broad Institute Genomics Platform"/>
            <person name="Cuomo C."/>
            <person name="de Hoog S."/>
            <person name="Gorbushina A."/>
            <person name="Walker B."/>
            <person name="Young S.K."/>
            <person name="Zeng Q."/>
            <person name="Gargeya S."/>
            <person name="Fitzgerald M."/>
            <person name="Haas B."/>
            <person name="Abouelleil A."/>
            <person name="Allen A.W."/>
            <person name="Alvarado L."/>
            <person name="Arachchi H.M."/>
            <person name="Berlin A.M."/>
            <person name="Chapman S.B."/>
            <person name="Gainer-Dewar J."/>
            <person name="Goldberg J."/>
            <person name="Griggs A."/>
            <person name="Gujja S."/>
            <person name="Hansen M."/>
            <person name="Howarth C."/>
            <person name="Imamovic A."/>
            <person name="Ireland A."/>
            <person name="Larimer J."/>
            <person name="McCowan C."/>
            <person name="Murphy C."/>
            <person name="Pearson M."/>
            <person name="Poon T.W."/>
            <person name="Priest M."/>
            <person name="Roberts A."/>
            <person name="Saif S."/>
            <person name="Shea T."/>
            <person name="Sisk P."/>
            <person name="Sykes S."/>
            <person name="Wortman J."/>
            <person name="Nusbaum C."/>
            <person name="Birren B."/>
        </authorList>
    </citation>
    <scope>NUCLEOTIDE SEQUENCE [LARGE SCALE GENOMIC DNA]</scope>
    <source>
        <strain evidence="19 20">CBS 119918</strain>
    </source>
</reference>
<dbReference type="EMBL" id="AMGV01000001">
    <property type="protein sequence ID" value="KEF62702.1"/>
    <property type="molecule type" value="Genomic_DNA"/>
</dbReference>
<dbReference type="EC" id="3.2.1.14" evidence="4"/>
<keyword evidence="20" id="KW-1185">Reference proteome</keyword>
<evidence type="ECO:0000313" key="20">
    <source>
        <dbReference type="Proteomes" id="UP000027920"/>
    </source>
</evidence>
<dbReference type="PROSITE" id="PS51762">
    <property type="entry name" value="GH16_2"/>
    <property type="match status" value="1"/>
</dbReference>
<dbReference type="InterPro" id="IPR000757">
    <property type="entry name" value="Beta-glucanase-like"/>
</dbReference>
<dbReference type="GO" id="GO:0016757">
    <property type="term" value="F:glycosyltransferase activity"/>
    <property type="evidence" value="ECO:0007669"/>
    <property type="project" value="UniProtKB-KW"/>
</dbReference>
<dbReference type="PANTHER" id="PTHR10963">
    <property type="entry name" value="GLYCOSYL HYDROLASE-RELATED"/>
    <property type="match status" value="1"/>
</dbReference>
<evidence type="ECO:0000256" key="2">
    <source>
        <dbReference type="ARBA" id="ARBA00004191"/>
    </source>
</evidence>
<evidence type="ECO:0000256" key="13">
    <source>
        <dbReference type="ARBA" id="ARBA00023316"/>
    </source>
</evidence>
<comment type="caution">
    <text evidence="19">The sequence shown here is derived from an EMBL/GenBank/DDBJ whole genome shotgun (WGS) entry which is preliminary data.</text>
</comment>
<keyword evidence="7" id="KW-0808">Transferase</keyword>
<accession>A0A072PSG3</accession>
<dbReference type="VEuPathDB" id="FungiDB:A1O9_00675"/>
<evidence type="ECO:0000256" key="16">
    <source>
        <dbReference type="SAM" id="Phobius"/>
    </source>
</evidence>
<keyword evidence="9" id="KW-0378">Hydrolase</keyword>
<dbReference type="Gene3D" id="2.60.120.200">
    <property type="match status" value="1"/>
</dbReference>
<comment type="catalytic activity">
    <reaction evidence="1">
        <text>Random endo-hydrolysis of N-acetyl-beta-D-glucosaminide (1-&gt;4)-beta-linkages in chitin and chitodextrins.</text>
        <dbReference type="EC" id="3.2.1.14"/>
    </reaction>
</comment>
<dbReference type="InterPro" id="IPR050546">
    <property type="entry name" value="Glycosyl_Hydrlase_16"/>
</dbReference>
<evidence type="ECO:0000256" key="5">
    <source>
        <dbReference type="ARBA" id="ARBA00022512"/>
    </source>
</evidence>
<dbReference type="GO" id="GO:0016020">
    <property type="term" value="C:membrane"/>
    <property type="evidence" value="ECO:0007669"/>
    <property type="project" value="UniProtKB-SubCell"/>
</dbReference>
<protein>
    <recommendedName>
        <fullName evidence="4">chitinase</fullName>
        <ecNumber evidence="4">3.2.1.14</ecNumber>
    </recommendedName>
</protein>
<evidence type="ECO:0000256" key="8">
    <source>
        <dbReference type="ARBA" id="ARBA00022729"/>
    </source>
</evidence>
<evidence type="ECO:0000256" key="9">
    <source>
        <dbReference type="ARBA" id="ARBA00022801"/>
    </source>
</evidence>
<dbReference type="SUPFAM" id="SSF49899">
    <property type="entry name" value="Concanavalin A-like lectins/glucanases"/>
    <property type="match status" value="1"/>
</dbReference>
<dbReference type="CDD" id="cd02183">
    <property type="entry name" value="GH16_fungal_CRH1_transglycosylase"/>
    <property type="match status" value="1"/>
</dbReference>